<dbReference type="GO" id="GO:0006508">
    <property type="term" value="P:proteolysis"/>
    <property type="evidence" value="ECO:0007669"/>
    <property type="project" value="UniProtKB-KW"/>
</dbReference>
<keyword evidence="6" id="KW-0843">Virulence</keyword>
<evidence type="ECO:0000256" key="4">
    <source>
        <dbReference type="ARBA" id="ARBA00022737"/>
    </source>
</evidence>
<dbReference type="GO" id="GO:0035591">
    <property type="term" value="F:signaling adaptor activity"/>
    <property type="evidence" value="ECO:0007669"/>
    <property type="project" value="TreeGrafter"/>
</dbReference>
<dbReference type="PANTHER" id="PTHR47566">
    <property type="match status" value="1"/>
</dbReference>
<evidence type="ECO:0000256" key="1">
    <source>
        <dbReference type="ARBA" id="ARBA00006067"/>
    </source>
</evidence>
<dbReference type="Gene3D" id="2.60.40.10">
    <property type="entry name" value="Immunoglobulins"/>
    <property type="match status" value="1"/>
</dbReference>
<dbReference type="GO" id="GO:0008234">
    <property type="term" value="F:cysteine-type peptidase activity"/>
    <property type="evidence" value="ECO:0007669"/>
    <property type="project" value="UniProtKB-KW"/>
</dbReference>
<dbReference type="eggNOG" id="COG4886">
    <property type="taxonomic scope" value="Bacteria"/>
</dbReference>
<evidence type="ECO:0000256" key="6">
    <source>
        <dbReference type="ARBA" id="ARBA00023026"/>
    </source>
</evidence>
<evidence type="ECO:0000256" key="2">
    <source>
        <dbReference type="ARBA" id="ARBA00022614"/>
    </source>
</evidence>
<sequence length="940" mass="106210">MGPYDKVVFDDLYGQCYYPIKEGQSEPDPIFYVFYMDNHTEETINKIEFAYWFDNDKQNVKYKTKNDLQLMPGQEMQDGEGFITFETPRDTQTHLITIKPHKINDIEVDLGERAKIFRRYYINGTYRRPTHYIELFVNPKDKEAYEKYKTIILSMAKLCQSTQQANRFEVVSYVSSPNSKFFSSSVPTASELAKLFRIDSIPRVMLNRNLMTPYGMLNNDFRLKDLSIYTPSLKIGRFTDVFDFLFQRSFYNPAFAKMAPSITKDESGKFIFKVTGEISKQSTKDDLYLNLYLVENTPLPSLDENDSYPDADAPVFQKLVKMLTPLEGLPLSVNDDYTYSFSTEALQIEGYESGKYKLVASIYNYDNLPYKMSILQSCGIVLEDKKESSSVIDAETVQSGGELSFAVASANEGTEVSIDWGDGNWVDYTIGKDYTELKSELKGKVLHIKGDITKLNCIGNKLSKLDVTKAPQLEVLQAEFNYLSELDLTQSVNLLNVEFFSNTLKEIDITNCTKLIRFVGSGNFLNKIDISKCPNLEYFDCARMSKISSIDFSNCHKLKHVIVNECSLTSLNIPTDAPLEELLCAKNQIRELDLTHFNKLIEIDCSENKIERLHIVSPNLETLYAMQNNLKSLDISVAKNLKDIALLKNPELKKIDLSKNLNISTLSVSSCGLKELSVSHLKELNKLWTNSNELKSLDLSKNSKLYLLQAKNNQLSEVKFPSTPDSLAIVSLANNQLSSINFVKADSLRSLDLGSNKLTEISTAELPQLEIFNIRKNNIHKLDLSKNPKLNMLGVVENGMTACELNAIYKQLPTLNAPSAKINLYNGDKNDSEAKGSKTTIAEERNWKPAIKGDGSGCNTALLDIYNTATLVVWKSAGRVHLHSPYEKAVVSIYTTDGSLVKSYEIDSHETRLTDNLEGSFIIVCQDRASADFKVVKTIF</sequence>
<dbReference type="SUPFAM" id="SSF52058">
    <property type="entry name" value="L domain-like"/>
    <property type="match status" value="2"/>
</dbReference>
<protein>
    <submittedName>
        <fullName evidence="7">Uncharacterized protein</fullName>
    </submittedName>
</protein>
<keyword evidence="5" id="KW-0378">Hydrolase</keyword>
<dbReference type="InterPro" id="IPR001611">
    <property type="entry name" value="Leu-rich_rpt"/>
</dbReference>
<accession>A0A0A2G2F8</accession>
<gene>
    <name evidence="7" type="ORF">HQ36_07495</name>
</gene>
<dbReference type="STRING" id="266762.HQ36_07495"/>
<evidence type="ECO:0000256" key="5">
    <source>
        <dbReference type="ARBA" id="ARBA00022807"/>
    </source>
</evidence>
<proteinExistence type="inferred from homology"/>
<dbReference type="InterPro" id="IPR052574">
    <property type="entry name" value="CDIRP"/>
</dbReference>
<reference evidence="7 8" key="1">
    <citation type="submission" date="2014-08" db="EMBL/GenBank/DDBJ databases">
        <title>Porphyromonas gingivicanis strain:COT-022_OH1391 Genome sequencing.</title>
        <authorList>
            <person name="Wallis C."/>
            <person name="Deusch O."/>
            <person name="O'Flynn C."/>
            <person name="Davis I."/>
            <person name="Jospin G."/>
            <person name="Darling A.E."/>
            <person name="Coil D.A."/>
            <person name="Alexiev A."/>
            <person name="Horsfall A."/>
            <person name="Kirkwood N."/>
            <person name="Harris S."/>
            <person name="Eisen J.A."/>
        </authorList>
    </citation>
    <scope>NUCLEOTIDE SEQUENCE [LARGE SCALE GENOMIC DNA]</scope>
    <source>
        <strain evidence="8">COT-022 OH1391</strain>
    </source>
</reference>
<comment type="caution">
    <text evidence="7">The sequence shown here is derived from an EMBL/GenBank/DDBJ whole genome shotgun (WGS) entry which is preliminary data.</text>
</comment>
<dbReference type="PROSITE" id="PS51450">
    <property type="entry name" value="LRR"/>
    <property type="match status" value="1"/>
</dbReference>
<dbReference type="InterPro" id="IPR032675">
    <property type="entry name" value="LRR_dom_sf"/>
</dbReference>
<evidence type="ECO:0000256" key="3">
    <source>
        <dbReference type="ARBA" id="ARBA00022670"/>
    </source>
</evidence>
<keyword evidence="8" id="KW-1185">Reference proteome</keyword>
<evidence type="ECO:0000313" key="7">
    <source>
        <dbReference type="EMBL" id="KGN97391.1"/>
    </source>
</evidence>
<evidence type="ECO:0000313" key="8">
    <source>
        <dbReference type="Proteomes" id="UP000030134"/>
    </source>
</evidence>
<dbReference type="PANTHER" id="PTHR47566:SF1">
    <property type="entry name" value="PROTEIN NUD1"/>
    <property type="match status" value="1"/>
</dbReference>
<dbReference type="EMBL" id="JQZW01000013">
    <property type="protein sequence ID" value="KGN97391.1"/>
    <property type="molecule type" value="Genomic_DNA"/>
</dbReference>
<dbReference type="Proteomes" id="UP000030134">
    <property type="component" value="Unassembled WGS sequence"/>
</dbReference>
<dbReference type="Gene3D" id="3.80.10.10">
    <property type="entry name" value="Ribonuclease Inhibitor"/>
    <property type="match status" value="2"/>
</dbReference>
<comment type="similarity">
    <text evidence="1">Belongs to the peptidase C25 family.</text>
</comment>
<dbReference type="AlphaFoldDB" id="A0A0A2G2F8"/>
<keyword evidence="4" id="KW-0677">Repeat</keyword>
<name>A0A0A2G2F8_9PORP</name>
<keyword evidence="5" id="KW-0788">Thiol protease</keyword>
<keyword evidence="2" id="KW-0433">Leucine-rich repeat</keyword>
<dbReference type="InterPro" id="IPR013783">
    <property type="entry name" value="Ig-like_fold"/>
</dbReference>
<organism evidence="7 8">
    <name type="scientific">Porphyromonas gingivicanis</name>
    <dbReference type="NCBI Taxonomy" id="266762"/>
    <lineage>
        <taxon>Bacteria</taxon>
        <taxon>Pseudomonadati</taxon>
        <taxon>Bacteroidota</taxon>
        <taxon>Bacteroidia</taxon>
        <taxon>Bacteroidales</taxon>
        <taxon>Porphyromonadaceae</taxon>
        <taxon>Porphyromonas</taxon>
    </lineage>
</organism>
<keyword evidence="3" id="KW-0645">Protease</keyword>